<dbReference type="AlphaFoldDB" id="A0A6C0NXS1"/>
<dbReference type="EMBL" id="CP048286">
    <property type="protein sequence ID" value="QHW30999.1"/>
    <property type="molecule type" value="Genomic_DNA"/>
</dbReference>
<comment type="similarity">
    <text evidence="1">Belongs to the SIS family. PHI subfamily.</text>
</comment>
<evidence type="ECO:0000313" key="4">
    <source>
        <dbReference type="Proteomes" id="UP000479114"/>
    </source>
</evidence>
<dbReference type="PANTHER" id="PTHR43443:SF1">
    <property type="entry name" value="3-HEXULOSE-6-PHOSPHATE ISOMERASE"/>
    <property type="match status" value="1"/>
</dbReference>
<dbReference type="GO" id="GO:0016853">
    <property type="term" value="F:isomerase activity"/>
    <property type="evidence" value="ECO:0007669"/>
    <property type="project" value="UniProtKB-KW"/>
</dbReference>
<dbReference type="GO" id="GO:0097367">
    <property type="term" value="F:carbohydrate derivative binding"/>
    <property type="evidence" value="ECO:0007669"/>
    <property type="project" value="InterPro"/>
</dbReference>
<dbReference type="InterPro" id="IPR017552">
    <property type="entry name" value="PHI/rmpB"/>
</dbReference>
<feature type="domain" description="SIS" evidence="2">
    <location>
        <begin position="31"/>
        <end position="174"/>
    </location>
</feature>
<protein>
    <submittedName>
        <fullName evidence="3">6-phospho-3-hexuloisomerase</fullName>
    </submittedName>
</protein>
<dbReference type="RefSeq" id="WP_162639808.1">
    <property type="nucleotide sequence ID" value="NZ_CP048286.1"/>
</dbReference>
<dbReference type="KEGG" id="prz:GZH47_09135"/>
<name>A0A6C0NXS1_9BACL</name>
<evidence type="ECO:0000256" key="1">
    <source>
        <dbReference type="ARBA" id="ARBA00009235"/>
    </source>
</evidence>
<organism evidence="3 4">
    <name type="scientific">Paenibacillus rhizovicinus</name>
    <dbReference type="NCBI Taxonomy" id="2704463"/>
    <lineage>
        <taxon>Bacteria</taxon>
        <taxon>Bacillati</taxon>
        <taxon>Bacillota</taxon>
        <taxon>Bacilli</taxon>
        <taxon>Bacillales</taxon>
        <taxon>Paenibacillaceae</taxon>
        <taxon>Paenibacillus</taxon>
    </lineage>
</organism>
<dbReference type="CDD" id="cd05005">
    <property type="entry name" value="SIS_PHI"/>
    <property type="match status" value="1"/>
</dbReference>
<dbReference type="SUPFAM" id="SSF53697">
    <property type="entry name" value="SIS domain"/>
    <property type="match status" value="1"/>
</dbReference>
<dbReference type="PANTHER" id="PTHR43443">
    <property type="entry name" value="3-HEXULOSE-6-PHOSPHATE ISOMERASE"/>
    <property type="match status" value="1"/>
</dbReference>
<accession>A0A6C0NXS1</accession>
<sequence length="187" mass="19163">MPSHPLTAASAVIQELERTLQAVEPGEIEALTAQIANAASIFVAGAGRSGLMMRAFAMRLMQMGFRAYVVGETVTPGIAEGDLLLIGSGSGETKTLAAMASKAQSIGAAVAAVTIVPESTLGKLAACSLIIPAATKESAPGAAVTSQPMGTLFEQALLLLLDTIVLNLMDRQALQGAAMFKNHANLE</sequence>
<dbReference type="Gene3D" id="3.40.50.10490">
    <property type="entry name" value="Glucose-6-phosphate isomerase like protein, domain 1"/>
    <property type="match status" value="1"/>
</dbReference>
<dbReference type="PROSITE" id="PS51464">
    <property type="entry name" value="SIS"/>
    <property type="match status" value="1"/>
</dbReference>
<dbReference type="InterPro" id="IPR046348">
    <property type="entry name" value="SIS_dom_sf"/>
</dbReference>
<evidence type="ECO:0000259" key="2">
    <source>
        <dbReference type="PROSITE" id="PS51464"/>
    </source>
</evidence>
<dbReference type="Pfam" id="PF01380">
    <property type="entry name" value="SIS"/>
    <property type="match status" value="1"/>
</dbReference>
<keyword evidence="4" id="KW-1185">Reference proteome</keyword>
<dbReference type="InterPro" id="IPR001347">
    <property type="entry name" value="SIS_dom"/>
</dbReference>
<keyword evidence="3" id="KW-0413">Isomerase</keyword>
<evidence type="ECO:0000313" key="3">
    <source>
        <dbReference type="EMBL" id="QHW30999.1"/>
    </source>
</evidence>
<gene>
    <name evidence="3" type="primary">hxlB</name>
    <name evidence="3" type="ORF">GZH47_09135</name>
</gene>
<dbReference type="NCBIfam" id="TIGR03127">
    <property type="entry name" value="RuMP_HxlB"/>
    <property type="match status" value="1"/>
</dbReference>
<dbReference type="Proteomes" id="UP000479114">
    <property type="component" value="Chromosome"/>
</dbReference>
<proteinExistence type="inferred from homology"/>
<dbReference type="GO" id="GO:1901135">
    <property type="term" value="P:carbohydrate derivative metabolic process"/>
    <property type="evidence" value="ECO:0007669"/>
    <property type="project" value="InterPro"/>
</dbReference>
<reference evidence="3 4" key="1">
    <citation type="submission" date="2020-02" db="EMBL/GenBank/DDBJ databases">
        <title>Paenibacillus sp. nov., isolated from rhizosphere soil of tomato.</title>
        <authorList>
            <person name="Weon H.-Y."/>
            <person name="Lee S.A."/>
        </authorList>
    </citation>
    <scope>NUCLEOTIDE SEQUENCE [LARGE SCALE GENOMIC DNA]</scope>
    <source>
        <strain evidence="3 4">14171R-81</strain>
    </source>
</reference>